<dbReference type="RefSeq" id="WP_054968441.1">
    <property type="nucleotide sequence ID" value="NZ_LJCO01000033.1"/>
</dbReference>
<keyword evidence="2" id="KW-1185">Reference proteome</keyword>
<comment type="caution">
    <text evidence="1">The sequence shown here is derived from an EMBL/GenBank/DDBJ whole genome shotgun (WGS) entry which is preliminary data.</text>
</comment>
<sequence>MAVRFQGTEEILDLAVILTRPFRSLKSQQQPLLVDTERDYVSYTDAGLVIPRPTSLHQAVYDLLFVSLLQTYSLGTTDSPTFLIELLQKLADLIVERYKDQQVETIRLTIDERDQLEMPYGYVGVEDTHLRVVFLPAFIEIHTSSVTLIRALSDADGALIQKPFIDMLSLHYRSATGHFAARVKKKLLCYKSILNGEYVVHRHK</sequence>
<name>A0A0P9CX70_9BACL</name>
<dbReference type="AlphaFoldDB" id="A0A0P9CX70"/>
<organism evidence="1 2">
    <name type="scientific">Alicyclobacillus ferrooxydans</name>
    <dbReference type="NCBI Taxonomy" id="471514"/>
    <lineage>
        <taxon>Bacteria</taxon>
        <taxon>Bacillati</taxon>
        <taxon>Bacillota</taxon>
        <taxon>Bacilli</taxon>
        <taxon>Bacillales</taxon>
        <taxon>Alicyclobacillaceae</taxon>
        <taxon>Alicyclobacillus</taxon>
    </lineage>
</organism>
<gene>
    <name evidence="1" type="ORF">AN477_06910</name>
</gene>
<dbReference type="Proteomes" id="UP000050482">
    <property type="component" value="Unassembled WGS sequence"/>
</dbReference>
<dbReference type="EMBL" id="LJCO01000033">
    <property type="protein sequence ID" value="KPV44358.1"/>
    <property type="molecule type" value="Genomic_DNA"/>
</dbReference>
<accession>A0A0P9CX70</accession>
<evidence type="ECO:0000313" key="1">
    <source>
        <dbReference type="EMBL" id="KPV44358.1"/>
    </source>
</evidence>
<protein>
    <submittedName>
        <fullName evidence="1">Uncharacterized protein</fullName>
    </submittedName>
</protein>
<dbReference type="PATRIC" id="fig|471514.4.peg.3621"/>
<dbReference type="STRING" id="471514.AN477_06910"/>
<proteinExistence type="predicted"/>
<reference evidence="1 2" key="1">
    <citation type="submission" date="2015-09" db="EMBL/GenBank/DDBJ databases">
        <title>Draft genome sequence of Alicyclobacillus ferrooxydans DSM 22381.</title>
        <authorList>
            <person name="Hemp J."/>
        </authorList>
    </citation>
    <scope>NUCLEOTIDE SEQUENCE [LARGE SCALE GENOMIC DNA]</scope>
    <source>
        <strain evidence="1 2">TC-34</strain>
    </source>
</reference>
<evidence type="ECO:0000313" key="2">
    <source>
        <dbReference type="Proteomes" id="UP000050482"/>
    </source>
</evidence>